<evidence type="ECO:0000256" key="5">
    <source>
        <dbReference type="SAM" id="MobiDB-lite"/>
    </source>
</evidence>
<feature type="transmembrane region" description="Helical" evidence="6">
    <location>
        <begin position="900"/>
        <end position="920"/>
    </location>
</feature>
<accession>A0A5J9WJ29</accession>
<dbReference type="PANTHER" id="PTHR36736">
    <property type="entry name" value="OS03G0100030 PROTEIN"/>
    <property type="match status" value="1"/>
</dbReference>
<dbReference type="EMBL" id="RWGY01000004">
    <property type="protein sequence ID" value="TVU48712.1"/>
    <property type="molecule type" value="Genomic_DNA"/>
</dbReference>
<feature type="transmembrane region" description="Helical" evidence="6">
    <location>
        <begin position="390"/>
        <end position="409"/>
    </location>
</feature>
<gene>
    <name evidence="8" type="ORF">EJB05_08357</name>
</gene>
<feature type="transmembrane region" description="Helical" evidence="6">
    <location>
        <begin position="314"/>
        <end position="333"/>
    </location>
</feature>
<dbReference type="GO" id="GO:0080120">
    <property type="term" value="P:CAAX-box protein maturation"/>
    <property type="evidence" value="ECO:0007669"/>
    <property type="project" value="UniProtKB-ARBA"/>
</dbReference>
<feature type="transmembrane region" description="Helical" evidence="6">
    <location>
        <begin position="817"/>
        <end position="836"/>
    </location>
</feature>
<protein>
    <recommendedName>
        <fullName evidence="7">CAAX prenyl protease 2/Lysostaphin resistance protein A-like domain-containing protein</fullName>
    </recommendedName>
</protein>
<name>A0A5J9WJ29_9POAL</name>
<feature type="compositionally biased region" description="Low complexity" evidence="5">
    <location>
        <begin position="351"/>
        <end position="364"/>
    </location>
</feature>
<evidence type="ECO:0000313" key="8">
    <source>
        <dbReference type="EMBL" id="TVU48712.1"/>
    </source>
</evidence>
<dbReference type="AlphaFoldDB" id="A0A5J9WJ29"/>
<evidence type="ECO:0000256" key="2">
    <source>
        <dbReference type="ARBA" id="ARBA00022692"/>
    </source>
</evidence>
<dbReference type="SUPFAM" id="SSF103473">
    <property type="entry name" value="MFS general substrate transporter"/>
    <property type="match status" value="1"/>
</dbReference>
<feature type="transmembrane region" description="Helical" evidence="6">
    <location>
        <begin position="290"/>
        <end position="308"/>
    </location>
</feature>
<feature type="transmembrane region" description="Helical" evidence="6">
    <location>
        <begin position="780"/>
        <end position="797"/>
    </location>
</feature>
<reference evidence="8 9" key="1">
    <citation type="journal article" date="2019" name="Sci. Rep.">
        <title>A high-quality genome of Eragrostis curvula grass provides insights into Poaceae evolution and supports new strategies to enhance forage quality.</title>
        <authorList>
            <person name="Carballo J."/>
            <person name="Santos B.A.C.M."/>
            <person name="Zappacosta D."/>
            <person name="Garbus I."/>
            <person name="Selva J.P."/>
            <person name="Gallo C.A."/>
            <person name="Diaz A."/>
            <person name="Albertini E."/>
            <person name="Caccamo M."/>
            <person name="Echenique V."/>
        </authorList>
    </citation>
    <scope>NUCLEOTIDE SEQUENCE [LARGE SCALE GENOMIC DNA]</scope>
    <source>
        <strain evidence="9">cv. Victoria</strain>
        <tissue evidence="8">Leaf</tissue>
    </source>
</reference>
<evidence type="ECO:0000256" key="6">
    <source>
        <dbReference type="SAM" id="Phobius"/>
    </source>
</evidence>
<evidence type="ECO:0000256" key="4">
    <source>
        <dbReference type="ARBA" id="ARBA00023136"/>
    </source>
</evidence>
<evidence type="ECO:0000259" key="7">
    <source>
        <dbReference type="Pfam" id="PF02517"/>
    </source>
</evidence>
<feature type="transmembrane region" description="Helical" evidence="6">
    <location>
        <begin position="702"/>
        <end position="724"/>
    </location>
</feature>
<keyword evidence="4 6" id="KW-0472">Membrane</keyword>
<dbReference type="OrthoDB" id="8904098at2759"/>
<feature type="domain" description="CAAX prenyl protease 2/Lysostaphin resistance protein A-like" evidence="7">
    <location>
        <begin position="174"/>
        <end position="325"/>
    </location>
</feature>
<feature type="transmembrane region" description="Helical" evidence="6">
    <location>
        <begin position="550"/>
        <end position="572"/>
    </location>
</feature>
<dbReference type="GO" id="GO:0016020">
    <property type="term" value="C:membrane"/>
    <property type="evidence" value="ECO:0007669"/>
    <property type="project" value="UniProtKB-SubCell"/>
</dbReference>
<keyword evidence="9" id="KW-1185">Reference proteome</keyword>
<dbReference type="GO" id="GO:0022857">
    <property type="term" value="F:transmembrane transporter activity"/>
    <property type="evidence" value="ECO:0007669"/>
    <property type="project" value="InterPro"/>
</dbReference>
<feature type="transmembrane region" description="Helical" evidence="6">
    <location>
        <begin position="464"/>
        <end position="485"/>
    </location>
</feature>
<dbReference type="Proteomes" id="UP000324897">
    <property type="component" value="Chromosome 5"/>
</dbReference>
<comment type="caution">
    <text evidence="8">The sequence shown here is derived from an EMBL/GenBank/DDBJ whole genome shotgun (WGS) entry which is preliminary data.</text>
</comment>
<dbReference type="Pfam" id="PF02517">
    <property type="entry name" value="Rce1-like"/>
    <property type="match status" value="1"/>
</dbReference>
<dbReference type="InterPro" id="IPR036259">
    <property type="entry name" value="MFS_trans_sf"/>
</dbReference>
<feature type="transmembrane region" description="Helical" evidence="6">
    <location>
        <begin position="857"/>
        <end position="880"/>
    </location>
</feature>
<comment type="subcellular location">
    <subcellularLocation>
        <location evidence="1">Membrane</location>
        <topology evidence="1">Multi-pass membrane protein</topology>
    </subcellularLocation>
</comment>
<evidence type="ECO:0000256" key="1">
    <source>
        <dbReference type="ARBA" id="ARBA00004141"/>
    </source>
</evidence>
<feature type="transmembrane region" description="Helical" evidence="6">
    <location>
        <begin position="744"/>
        <end position="768"/>
    </location>
</feature>
<dbReference type="PANTHER" id="PTHR36736:SF1">
    <property type="entry name" value="OS03G0100030 PROTEIN"/>
    <property type="match status" value="1"/>
</dbReference>
<dbReference type="GO" id="GO:0004175">
    <property type="term" value="F:endopeptidase activity"/>
    <property type="evidence" value="ECO:0007669"/>
    <property type="project" value="UniProtKB-ARBA"/>
</dbReference>
<dbReference type="InterPro" id="IPR000109">
    <property type="entry name" value="POT_fam"/>
</dbReference>
<proteinExistence type="predicted"/>
<keyword evidence="3 6" id="KW-1133">Transmembrane helix</keyword>
<dbReference type="InterPro" id="IPR003675">
    <property type="entry name" value="Rce1/LyrA-like_dom"/>
</dbReference>
<feature type="transmembrane region" description="Helical" evidence="6">
    <location>
        <begin position="90"/>
        <end position="113"/>
    </location>
</feature>
<sequence length="936" mass="102640">MEVAGARSCGYATTYTHCSIGFSPRLRPCRSWIRAAAEGGGDPRRSSAASLAADGPRVVEVAAAPVGGATFGARDAELAMWDKLGAVVRLSYGIGIYAAMALAGRFICQMAGIDCTGGFHPSLTALVQGLGYAAPPIMALLFILDDEVVKYSPHARAIRDVEDEELRSFFYGMSPWQFIIIVTASSIGEELFYRAAVQGALSDIFLRGTELMKDARGIASLSGMVPPFVPFAQTFAAAITAALTGSLYYIATAPKDPTYVVTPAMRSRTGRENLKKLFAAWYERRQMRKIYSPLLEGILAFYLGFEWIQTDNILAPMVTHGIYSAVVLGHGLWKIHDHRRRLRQRIQQTVEQPQQTLEQGQAQAQEEHPGRTMDGSVDWRGNRCLRDKSGGWRAGFLILLNQALVTLAANGVGTNLVRFMAAVMRLDNADAANHANNWNGTTYVFSIIGALVSDSCWGRYKACIIFQLIFLAGLVELSISAYLFLHKYCDFGEQRQANCRPPTKTEALVFYVAIYQIALGNGAYQPAITTLGADQFDEADIKERKSKTAFFGYFFVANNLGSMVSVTALAYIEDKGRWVLAFWISTGAAFIALLLFAVGTLRYRHFLPNGNAILSVCQVIVASIKNRHVKTPQKAEDLYEVDGTTGKNGGRKMLHTPEYRCLDKAAVIKDPCALLPGEHHSPKPWSLCAVTQVEEVKCILRLVPIWLCSILYSTAYSQMSSIFIEQAAAMNDSLSKFKIPPAGISVFEIVGVTAFVFIYEFCIVKLCSKMSRELTELQRMGIGLVISTVAMMTSGLVEQQRLKYATGEAEMSSSLSILWQIPQYVLIGASEVFMYVTMTEFFNHELPDGLKSLGSALSVASMSAGNYASSLLVTLVMAITCKGGQAGWIPEDLNKGHVDRFFFVIAALNAMDLLVFVVLAKRYRRAGPLMKTGADA</sequence>
<evidence type="ECO:0000256" key="3">
    <source>
        <dbReference type="ARBA" id="ARBA00022989"/>
    </source>
</evidence>
<keyword evidence="2 6" id="KW-0812">Transmembrane</keyword>
<feature type="transmembrane region" description="Helical" evidence="6">
    <location>
        <begin position="578"/>
        <end position="598"/>
    </location>
</feature>
<dbReference type="Gramene" id="TVU48712">
    <property type="protein sequence ID" value="TVU48712"/>
    <property type="gene ID" value="EJB05_08357"/>
</dbReference>
<feature type="region of interest" description="Disordered" evidence="5">
    <location>
        <begin position="348"/>
        <end position="375"/>
    </location>
</feature>
<dbReference type="Gene3D" id="1.20.1250.20">
    <property type="entry name" value="MFS general substrate transporter like domains"/>
    <property type="match status" value="1"/>
</dbReference>
<evidence type="ECO:0000313" key="9">
    <source>
        <dbReference type="Proteomes" id="UP000324897"/>
    </source>
</evidence>
<organism evidence="8 9">
    <name type="scientific">Eragrostis curvula</name>
    <name type="common">weeping love grass</name>
    <dbReference type="NCBI Taxonomy" id="38414"/>
    <lineage>
        <taxon>Eukaryota</taxon>
        <taxon>Viridiplantae</taxon>
        <taxon>Streptophyta</taxon>
        <taxon>Embryophyta</taxon>
        <taxon>Tracheophyta</taxon>
        <taxon>Spermatophyta</taxon>
        <taxon>Magnoliopsida</taxon>
        <taxon>Liliopsida</taxon>
        <taxon>Poales</taxon>
        <taxon>Poaceae</taxon>
        <taxon>PACMAD clade</taxon>
        <taxon>Chloridoideae</taxon>
        <taxon>Eragrostideae</taxon>
        <taxon>Eragrostidinae</taxon>
        <taxon>Eragrostis</taxon>
    </lineage>
</organism>
<feature type="transmembrane region" description="Helical" evidence="6">
    <location>
        <begin position="125"/>
        <end position="144"/>
    </location>
</feature>
<dbReference type="Pfam" id="PF00854">
    <property type="entry name" value="PTR2"/>
    <property type="match status" value="1"/>
</dbReference>